<organism evidence="4 5">
    <name type="scientific">Candidatus Azambacteria bacterium GW2011_GWF2_46_32</name>
    <dbReference type="NCBI Taxonomy" id="1618628"/>
    <lineage>
        <taxon>Bacteria</taxon>
        <taxon>Candidatus Azamiibacteriota</taxon>
    </lineage>
</organism>
<evidence type="ECO:0000256" key="2">
    <source>
        <dbReference type="ARBA" id="ARBA00022884"/>
    </source>
</evidence>
<dbReference type="InterPro" id="IPR023620">
    <property type="entry name" value="SmpB"/>
</dbReference>
<keyword evidence="2 3" id="KW-0694">RNA-binding</keyword>
<reference evidence="4 5" key="1">
    <citation type="journal article" date="2015" name="Nature">
        <title>rRNA introns, odd ribosomes, and small enigmatic genomes across a large radiation of phyla.</title>
        <authorList>
            <person name="Brown C.T."/>
            <person name="Hug L.A."/>
            <person name="Thomas B.C."/>
            <person name="Sharon I."/>
            <person name="Castelle C.J."/>
            <person name="Singh A."/>
            <person name="Wilkins M.J."/>
            <person name="Williams K.H."/>
            <person name="Banfield J.F."/>
        </authorList>
    </citation>
    <scope>NUCLEOTIDE SEQUENCE [LARGE SCALE GENOMIC DNA]</scope>
</reference>
<dbReference type="Gene3D" id="2.40.280.10">
    <property type="match status" value="1"/>
</dbReference>
<dbReference type="PANTHER" id="PTHR30308">
    <property type="entry name" value="TMRNA-BINDING COMPONENT OF TRANS-TRANSLATION TAGGING COMPLEX"/>
    <property type="match status" value="1"/>
</dbReference>
<dbReference type="GO" id="GO:0070929">
    <property type="term" value="P:trans-translation"/>
    <property type="evidence" value="ECO:0007669"/>
    <property type="project" value="UniProtKB-UniRule"/>
</dbReference>
<dbReference type="PROSITE" id="PS01317">
    <property type="entry name" value="SSRP"/>
    <property type="match status" value="1"/>
</dbReference>
<evidence type="ECO:0000256" key="3">
    <source>
        <dbReference type="HAMAP-Rule" id="MF_00023"/>
    </source>
</evidence>
<comment type="function">
    <text evidence="3">Required for rescue of stalled ribosomes mediated by trans-translation. Binds to transfer-messenger RNA (tmRNA), required for stable association of tmRNA with ribosomes. tmRNA and SmpB together mimic tRNA shape, replacing the anticodon stem-loop with SmpB. tmRNA is encoded by the ssrA gene; the 2 termini fold to resemble tRNA(Ala) and it encodes a 'tag peptide', a short internal open reading frame. During trans-translation Ala-aminoacylated tmRNA acts like a tRNA, entering the A-site of stalled ribosomes, displacing the stalled mRNA. The ribosome then switches to translate the ORF on the tmRNA; the nascent peptide is terminated with the 'tag peptide' encoded by the tmRNA and targeted for degradation. The ribosome is freed to recommence translation, which seems to be the essential function of trans-translation.</text>
</comment>
<dbReference type="HAMAP" id="MF_00023">
    <property type="entry name" value="SmpB"/>
    <property type="match status" value="1"/>
</dbReference>
<dbReference type="Pfam" id="PF01668">
    <property type="entry name" value="SmpB"/>
    <property type="match status" value="1"/>
</dbReference>
<evidence type="ECO:0000313" key="5">
    <source>
        <dbReference type="Proteomes" id="UP000034856"/>
    </source>
</evidence>
<dbReference type="InterPro" id="IPR000037">
    <property type="entry name" value="SsrA-bd_prot"/>
</dbReference>
<accession>A0A0G1PTU0</accession>
<dbReference type="InterPro" id="IPR020081">
    <property type="entry name" value="SsrA-bd_prot_CS"/>
</dbReference>
<dbReference type="GO" id="GO:0070930">
    <property type="term" value="P:trans-translation-dependent protein tagging"/>
    <property type="evidence" value="ECO:0007669"/>
    <property type="project" value="TreeGrafter"/>
</dbReference>
<proteinExistence type="inferred from homology"/>
<dbReference type="GO" id="GO:0005829">
    <property type="term" value="C:cytosol"/>
    <property type="evidence" value="ECO:0007669"/>
    <property type="project" value="TreeGrafter"/>
</dbReference>
<dbReference type="CDD" id="cd09294">
    <property type="entry name" value="SmpB"/>
    <property type="match status" value="1"/>
</dbReference>
<dbReference type="AlphaFoldDB" id="A0A0G1PTU0"/>
<dbReference type="GO" id="GO:0003723">
    <property type="term" value="F:RNA binding"/>
    <property type="evidence" value="ECO:0007669"/>
    <property type="project" value="UniProtKB-UniRule"/>
</dbReference>
<dbReference type="NCBIfam" id="TIGR00086">
    <property type="entry name" value="smpB"/>
    <property type="match status" value="1"/>
</dbReference>
<keyword evidence="1 3" id="KW-0963">Cytoplasm</keyword>
<dbReference type="EMBL" id="LCMM01000053">
    <property type="protein sequence ID" value="KKU36221.1"/>
    <property type="molecule type" value="Genomic_DNA"/>
</dbReference>
<sequence>MPLITVNKKVFFDYEILETFEAGLALFGHEVKAIKTGHISLDGAYVVVKEGEAYLLNAKIPAYQPANVPKEYDPARSRKLLLHKKELNYLIGKSHAQGLTLVPLRVYTKRSKIKLEFGLAKGKRKYEKRELIKKRETGREIERGLKTWG</sequence>
<comment type="caution">
    <text evidence="4">The sequence shown here is derived from an EMBL/GenBank/DDBJ whole genome shotgun (WGS) entry which is preliminary data.</text>
</comment>
<gene>
    <name evidence="3" type="primary">smpB</name>
    <name evidence="4" type="ORF">UX51_C0053G0004</name>
</gene>
<protein>
    <recommendedName>
        <fullName evidence="3">SsrA-binding protein</fullName>
    </recommendedName>
    <alternativeName>
        <fullName evidence="3">Small protein B</fullName>
    </alternativeName>
</protein>
<evidence type="ECO:0000256" key="1">
    <source>
        <dbReference type="ARBA" id="ARBA00022490"/>
    </source>
</evidence>
<dbReference type="PATRIC" id="fig|1618628.3.peg.692"/>
<dbReference type="Proteomes" id="UP000034856">
    <property type="component" value="Unassembled WGS sequence"/>
</dbReference>
<evidence type="ECO:0000313" key="4">
    <source>
        <dbReference type="EMBL" id="KKU36221.1"/>
    </source>
</evidence>
<name>A0A0G1PTU0_9BACT</name>
<dbReference type="NCBIfam" id="NF003843">
    <property type="entry name" value="PRK05422.1"/>
    <property type="match status" value="1"/>
</dbReference>
<dbReference type="PANTHER" id="PTHR30308:SF2">
    <property type="entry name" value="SSRA-BINDING PROTEIN"/>
    <property type="match status" value="1"/>
</dbReference>
<comment type="subcellular location">
    <subcellularLocation>
        <location evidence="3">Cytoplasm</location>
    </subcellularLocation>
    <text evidence="3">The tmRNA-SmpB complex associates with stalled 70S ribosomes.</text>
</comment>
<dbReference type="SUPFAM" id="SSF74982">
    <property type="entry name" value="Small protein B (SmpB)"/>
    <property type="match status" value="1"/>
</dbReference>
<comment type="similarity">
    <text evidence="3">Belongs to the SmpB family.</text>
</comment>